<evidence type="ECO:0000256" key="1">
    <source>
        <dbReference type="ARBA" id="ARBA00005854"/>
    </source>
</evidence>
<dbReference type="Gene3D" id="3.40.50.720">
    <property type="entry name" value="NAD(P)-binding Rossmann-like Domain"/>
    <property type="match status" value="1"/>
</dbReference>
<dbReference type="InterPro" id="IPR006140">
    <property type="entry name" value="D-isomer_DH_NAD-bd"/>
</dbReference>
<dbReference type="InterPro" id="IPR058205">
    <property type="entry name" value="D-LDH-like"/>
</dbReference>
<dbReference type="InterPro" id="IPR029752">
    <property type="entry name" value="D-isomer_DH_CS1"/>
</dbReference>
<dbReference type="GO" id="GO:0051287">
    <property type="term" value="F:NAD binding"/>
    <property type="evidence" value="ECO:0007669"/>
    <property type="project" value="InterPro"/>
</dbReference>
<comment type="similarity">
    <text evidence="1">Belongs to the D-isomer specific 2-hydroxyacid dehydrogenase family.</text>
</comment>
<evidence type="ECO:0000313" key="5">
    <source>
        <dbReference type="EMBL" id="VAW13525.1"/>
    </source>
</evidence>
<dbReference type="PANTHER" id="PTHR43026">
    <property type="entry name" value="2-HYDROXYACID DEHYDROGENASE HOMOLOG 1-RELATED"/>
    <property type="match status" value="1"/>
</dbReference>
<feature type="non-terminal residue" evidence="5">
    <location>
        <position position="1"/>
    </location>
</feature>
<dbReference type="Pfam" id="PF02826">
    <property type="entry name" value="2-Hacid_dh_C"/>
    <property type="match status" value="1"/>
</dbReference>
<feature type="domain" description="D-isomer specific 2-hydroxyacid dehydrogenase NAD-binding" evidence="4">
    <location>
        <begin position="3"/>
        <end position="184"/>
    </location>
</feature>
<keyword evidence="2 5" id="KW-0560">Oxidoreductase</keyword>
<protein>
    <submittedName>
        <fullName evidence="5">D-3-phosphoglycerate dehydrogenase</fullName>
        <ecNumber evidence="5">1.1.1.95</ecNumber>
    </submittedName>
</protein>
<evidence type="ECO:0000259" key="4">
    <source>
        <dbReference type="Pfam" id="PF02826"/>
    </source>
</evidence>
<dbReference type="AlphaFoldDB" id="A0A3B0T5C1"/>
<sequence length="218" mass="24169">YSRVLEEGKFTPEGLRGFDLKGKTIGVVGTGNIGANAVKIAHGFDMKIIAFDIKKNEELEKKFDIEYVEFDELLSQSDIISLHAPYNKHTHHMINADNIEKIKKGAYLINTARGGLIETKALVLGLEKGILAGAGLDVLEEEGNMVDDTELIFGEHPNPESLRILLANQYLIDHPQVLITPHNAFNTKEAIERIIDTTIENIQAFKKGAPINVINNNK</sequence>
<dbReference type="EMBL" id="UOEN01000175">
    <property type="protein sequence ID" value="VAW13525.1"/>
    <property type="molecule type" value="Genomic_DNA"/>
</dbReference>
<dbReference type="InterPro" id="IPR036291">
    <property type="entry name" value="NAD(P)-bd_dom_sf"/>
</dbReference>
<accession>A0A3B0T5C1</accession>
<organism evidence="5">
    <name type="scientific">hydrothermal vent metagenome</name>
    <dbReference type="NCBI Taxonomy" id="652676"/>
    <lineage>
        <taxon>unclassified sequences</taxon>
        <taxon>metagenomes</taxon>
        <taxon>ecological metagenomes</taxon>
    </lineage>
</organism>
<proteinExistence type="inferred from homology"/>
<gene>
    <name evidence="5" type="ORF">MNBD_BACTEROID05-1328</name>
</gene>
<reference evidence="5" key="1">
    <citation type="submission" date="2018-06" db="EMBL/GenBank/DDBJ databases">
        <authorList>
            <person name="Zhirakovskaya E."/>
        </authorList>
    </citation>
    <scope>NUCLEOTIDE SEQUENCE</scope>
</reference>
<dbReference type="SUPFAM" id="SSF51735">
    <property type="entry name" value="NAD(P)-binding Rossmann-fold domains"/>
    <property type="match status" value="1"/>
</dbReference>
<keyword evidence="3" id="KW-0520">NAD</keyword>
<evidence type="ECO:0000256" key="3">
    <source>
        <dbReference type="ARBA" id="ARBA00023027"/>
    </source>
</evidence>
<dbReference type="PANTHER" id="PTHR43026:SF1">
    <property type="entry name" value="2-HYDROXYACID DEHYDROGENASE HOMOLOG 1-RELATED"/>
    <property type="match status" value="1"/>
</dbReference>
<dbReference type="InterPro" id="IPR029753">
    <property type="entry name" value="D-isomer_DH_CS"/>
</dbReference>
<dbReference type="GO" id="GO:0004617">
    <property type="term" value="F:phosphoglycerate dehydrogenase activity"/>
    <property type="evidence" value="ECO:0007669"/>
    <property type="project" value="UniProtKB-EC"/>
</dbReference>
<dbReference type="PROSITE" id="PS00065">
    <property type="entry name" value="D_2_HYDROXYACID_DH_1"/>
    <property type="match status" value="1"/>
</dbReference>
<evidence type="ECO:0000256" key="2">
    <source>
        <dbReference type="ARBA" id="ARBA00023002"/>
    </source>
</evidence>
<dbReference type="PROSITE" id="PS00670">
    <property type="entry name" value="D_2_HYDROXYACID_DH_2"/>
    <property type="match status" value="1"/>
</dbReference>
<name>A0A3B0T5C1_9ZZZZ</name>
<dbReference type="EC" id="1.1.1.95" evidence="5"/>
<dbReference type="GO" id="GO:0008720">
    <property type="term" value="F:D-lactate dehydrogenase (NAD+) activity"/>
    <property type="evidence" value="ECO:0007669"/>
    <property type="project" value="TreeGrafter"/>
</dbReference>